<dbReference type="EMBL" id="UINC01208692">
    <property type="protein sequence ID" value="SVE31361.1"/>
    <property type="molecule type" value="Genomic_DNA"/>
</dbReference>
<reference evidence="1" key="1">
    <citation type="submission" date="2018-05" db="EMBL/GenBank/DDBJ databases">
        <authorList>
            <person name="Lanie J.A."/>
            <person name="Ng W.-L."/>
            <person name="Kazmierczak K.M."/>
            <person name="Andrzejewski T.M."/>
            <person name="Davidsen T.M."/>
            <person name="Wayne K.J."/>
            <person name="Tettelin H."/>
            <person name="Glass J.I."/>
            <person name="Rusch D."/>
            <person name="Podicherti R."/>
            <person name="Tsui H.-C.T."/>
            <person name="Winkler M.E."/>
        </authorList>
    </citation>
    <scope>NUCLEOTIDE SEQUENCE</scope>
</reference>
<accession>A0A383CGU7</accession>
<sequence length="100" mass="11819">MISSLSYANEEVINDLFGVFSKTELKFKIVSIAARPSNNPKKFYIVWWPSCEENILKDAQIITKTVVERYPKTKLISLRAIHPKYMRWSKYSIWNKTIVY</sequence>
<gene>
    <name evidence="1" type="ORF">METZ01_LOCUS484215</name>
</gene>
<feature type="non-terminal residue" evidence="1">
    <location>
        <position position="100"/>
    </location>
</feature>
<proteinExistence type="predicted"/>
<organism evidence="1">
    <name type="scientific">marine metagenome</name>
    <dbReference type="NCBI Taxonomy" id="408172"/>
    <lineage>
        <taxon>unclassified sequences</taxon>
        <taxon>metagenomes</taxon>
        <taxon>ecological metagenomes</taxon>
    </lineage>
</organism>
<protein>
    <submittedName>
        <fullName evidence="1">Uncharacterized protein</fullName>
    </submittedName>
</protein>
<name>A0A383CGU7_9ZZZZ</name>
<evidence type="ECO:0000313" key="1">
    <source>
        <dbReference type="EMBL" id="SVE31361.1"/>
    </source>
</evidence>
<dbReference type="AlphaFoldDB" id="A0A383CGU7"/>